<dbReference type="NCBIfam" id="TIGR01098">
    <property type="entry name" value="3A0109s03R"/>
    <property type="match status" value="1"/>
</dbReference>
<dbReference type="EMBL" id="CP044331">
    <property type="protein sequence ID" value="QGM97540.1"/>
    <property type="molecule type" value="Genomic_DNA"/>
</dbReference>
<protein>
    <submittedName>
        <fullName evidence="4">Phosphate/phosphite/phosphonate ABC transporter substrate-binding protein</fullName>
    </submittedName>
</protein>
<dbReference type="AlphaFoldDB" id="A0A6B8MA53"/>
<dbReference type="KEGG" id="mpar:F7D14_08750"/>
<organism evidence="4 5">
    <name type="scientific">Methylocystis parvus</name>
    <dbReference type="NCBI Taxonomy" id="134"/>
    <lineage>
        <taxon>Bacteria</taxon>
        <taxon>Pseudomonadati</taxon>
        <taxon>Pseudomonadota</taxon>
        <taxon>Alphaproteobacteria</taxon>
        <taxon>Hyphomicrobiales</taxon>
        <taxon>Methylocystaceae</taxon>
        <taxon>Methylocystis</taxon>
    </lineage>
</organism>
<feature type="signal peptide" evidence="3">
    <location>
        <begin position="1"/>
        <end position="24"/>
    </location>
</feature>
<keyword evidence="2 3" id="KW-0732">Signal</keyword>
<feature type="chain" id="PRO_5025393083" evidence="3">
    <location>
        <begin position="25"/>
        <end position="296"/>
    </location>
</feature>
<evidence type="ECO:0000313" key="5">
    <source>
        <dbReference type="Proteomes" id="UP000422569"/>
    </source>
</evidence>
<reference evidence="4 5" key="1">
    <citation type="submission" date="2019-09" db="EMBL/GenBank/DDBJ databases">
        <title>Isolation and complete genome sequencing of Methylocystis species.</title>
        <authorList>
            <person name="Rumah B.L."/>
            <person name="Stead C.E."/>
            <person name="Stevens B.C."/>
            <person name="Minton N.P."/>
            <person name="Grosse-Honebrink A."/>
            <person name="Zhang Y."/>
        </authorList>
    </citation>
    <scope>NUCLEOTIDE SEQUENCE [LARGE SCALE GENOMIC DNA]</scope>
    <source>
        <strain evidence="4 5">BRCS2</strain>
    </source>
</reference>
<sequence>MPQIFRRRMVVMGVLAMIANYACAGFAEERPPTKLIVGLLPGESAPTVMRLNEPLRAYLQDTLHIPVEIVVGANYAATSEALRFGRIDIAYLGPVTYILQSKRAPLEPFARPSHAGVGSTFQASIIVPAGSAATKLSDLRGGEIAFGDPASTSGTWVPRWQLLAEGLISGRDYTMQVLGAHDAVALAVANRKVAAGGISKPILLRLLKEGKIPADKVRVLQDSPPIPEYMWTFRAGLDPAFKAEIRNAFLNLKDAAALAVFRAEAFVPAKDSDVDDVRRWVADIQAVSQKTAWAPK</sequence>
<dbReference type="SUPFAM" id="SSF53850">
    <property type="entry name" value="Periplasmic binding protein-like II"/>
    <property type="match status" value="1"/>
</dbReference>
<evidence type="ECO:0000313" key="4">
    <source>
        <dbReference type="EMBL" id="QGM97540.1"/>
    </source>
</evidence>
<proteinExistence type="inferred from homology"/>
<evidence type="ECO:0000256" key="1">
    <source>
        <dbReference type="ARBA" id="ARBA00007162"/>
    </source>
</evidence>
<comment type="similarity">
    <text evidence="1">Belongs to the phosphate/phosphite/phosphonate binding protein family.</text>
</comment>
<dbReference type="Gene3D" id="3.40.190.10">
    <property type="entry name" value="Periplasmic binding protein-like II"/>
    <property type="match status" value="2"/>
</dbReference>
<keyword evidence="5" id="KW-1185">Reference proteome</keyword>
<dbReference type="InterPro" id="IPR005770">
    <property type="entry name" value="PhnD"/>
</dbReference>
<dbReference type="RefSeq" id="WP_040579286.1">
    <property type="nucleotide sequence ID" value="NZ_CP044331.1"/>
</dbReference>
<dbReference type="PANTHER" id="PTHR35841">
    <property type="entry name" value="PHOSPHONATES-BINDING PERIPLASMIC PROTEIN"/>
    <property type="match status" value="1"/>
</dbReference>
<evidence type="ECO:0000256" key="3">
    <source>
        <dbReference type="SAM" id="SignalP"/>
    </source>
</evidence>
<evidence type="ECO:0000256" key="2">
    <source>
        <dbReference type="ARBA" id="ARBA00022729"/>
    </source>
</evidence>
<gene>
    <name evidence="4" type="primary">phnD</name>
    <name evidence="4" type="ORF">F7D14_08750</name>
</gene>
<name>A0A6B8MA53_9HYPH</name>
<dbReference type="PANTHER" id="PTHR35841:SF1">
    <property type="entry name" value="PHOSPHONATES-BINDING PERIPLASMIC PROTEIN"/>
    <property type="match status" value="1"/>
</dbReference>
<accession>A0A6B8MA53</accession>
<dbReference type="Pfam" id="PF12974">
    <property type="entry name" value="Phosphonate-bd"/>
    <property type="match status" value="1"/>
</dbReference>
<dbReference type="Proteomes" id="UP000422569">
    <property type="component" value="Chromosome"/>
</dbReference>
<dbReference type="GO" id="GO:0055085">
    <property type="term" value="P:transmembrane transport"/>
    <property type="evidence" value="ECO:0007669"/>
    <property type="project" value="InterPro"/>
</dbReference>
<dbReference type="GO" id="GO:0043190">
    <property type="term" value="C:ATP-binding cassette (ABC) transporter complex"/>
    <property type="evidence" value="ECO:0007669"/>
    <property type="project" value="InterPro"/>
</dbReference>